<keyword evidence="3" id="KW-1185">Reference proteome</keyword>
<comment type="caution">
    <text evidence="2">The sequence shown here is derived from an EMBL/GenBank/DDBJ whole genome shotgun (WGS) entry which is preliminary data.</text>
</comment>
<evidence type="ECO:0000313" key="3">
    <source>
        <dbReference type="Proteomes" id="UP000540656"/>
    </source>
</evidence>
<dbReference type="RefSeq" id="WP_179502509.1">
    <property type="nucleotide sequence ID" value="NZ_JACCAA010000001.1"/>
</dbReference>
<dbReference type="AlphaFoldDB" id="A0A7Y9S1V7"/>
<name>A0A7Y9S1V7_9ACTN</name>
<protein>
    <submittedName>
        <fullName evidence="2">Uncharacterized protein</fullName>
    </submittedName>
</protein>
<organism evidence="2 3">
    <name type="scientific">Nocardioides daedukensis</name>
    <dbReference type="NCBI Taxonomy" id="634462"/>
    <lineage>
        <taxon>Bacteria</taxon>
        <taxon>Bacillati</taxon>
        <taxon>Actinomycetota</taxon>
        <taxon>Actinomycetes</taxon>
        <taxon>Propionibacteriales</taxon>
        <taxon>Nocardioidaceae</taxon>
        <taxon>Nocardioides</taxon>
    </lineage>
</organism>
<sequence length="219" mass="24400">MSATPGPSRVWPFVVAIVLLCFINLPLGHLTWTDHRLDRDGVETTAEVTDSKAFGGKFFLTFRLPASLDPDQESWTVEVPRQTFEAAKADEQLRVEHLPQDPQTNRAVDEVPPGSLAVWLTVMANITVVLMLALMFWVRRNGMLVIEATEDLTRCKPDDTVMELGGGMVLVRGDISQIHDDHVIVLANSDKVKVLLGEHHNPVGHQQPVQVRGRRVSSR</sequence>
<keyword evidence="1" id="KW-0472">Membrane</keyword>
<accession>A0A7Y9S1V7</accession>
<proteinExistence type="predicted"/>
<feature type="transmembrane region" description="Helical" evidence="1">
    <location>
        <begin position="12"/>
        <end position="32"/>
    </location>
</feature>
<gene>
    <name evidence="2" type="ORF">BJ980_002387</name>
</gene>
<dbReference type="EMBL" id="JACCAA010000001">
    <property type="protein sequence ID" value="NYG59464.1"/>
    <property type="molecule type" value="Genomic_DNA"/>
</dbReference>
<keyword evidence="1" id="KW-0812">Transmembrane</keyword>
<reference evidence="2 3" key="1">
    <citation type="submission" date="2020-07" db="EMBL/GenBank/DDBJ databases">
        <title>Sequencing the genomes of 1000 actinobacteria strains.</title>
        <authorList>
            <person name="Klenk H.-P."/>
        </authorList>
    </citation>
    <scope>NUCLEOTIDE SEQUENCE [LARGE SCALE GENOMIC DNA]</scope>
    <source>
        <strain evidence="2 3">DSM 23819</strain>
    </source>
</reference>
<evidence type="ECO:0000256" key="1">
    <source>
        <dbReference type="SAM" id="Phobius"/>
    </source>
</evidence>
<feature type="transmembrane region" description="Helical" evidence="1">
    <location>
        <begin position="116"/>
        <end position="138"/>
    </location>
</feature>
<dbReference type="Proteomes" id="UP000540656">
    <property type="component" value="Unassembled WGS sequence"/>
</dbReference>
<evidence type="ECO:0000313" key="2">
    <source>
        <dbReference type="EMBL" id="NYG59464.1"/>
    </source>
</evidence>
<keyword evidence="1" id="KW-1133">Transmembrane helix</keyword>